<dbReference type="InterPro" id="IPR000326">
    <property type="entry name" value="PAP2/HPO"/>
</dbReference>
<dbReference type="Pfam" id="PF01569">
    <property type="entry name" value="PAP2"/>
    <property type="match status" value="1"/>
</dbReference>
<keyword evidence="1" id="KW-1133">Transmembrane helix</keyword>
<name>A0A1F6W8A3_9BACT</name>
<dbReference type="PANTHER" id="PTHR14969:SF13">
    <property type="entry name" value="AT30094P"/>
    <property type="match status" value="1"/>
</dbReference>
<feature type="transmembrane region" description="Helical" evidence="1">
    <location>
        <begin position="65"/>
        <end position="88"/>
    </location>
</feature>
<feature type="transmembrane region" description="Helical" evidence="1">
    <location>
        <begin position="155"/>
        <end position="171"/>
    </location>
</feature>
<feature type="transmembrane region" description="Helical" evidence="1">
    <location>
        <begin position="108"/>
        <end position="127"/>
    </location>
</feature>
<gene>
    <name evidence="3" type="ORF">A3D42_02865</name>
</gene>
<keyword evidence="1" id="KW-0812">Transmembrane</keyword>
<dbReference type="InterPro" id="IPR036938">
    <property type="entry name" value="PAP2/HPO_sf"/>
</dbReference>
<feature type="transmembrane region" description="Helical" evidence="1">
    <location>
        <begin position="17"/>
        <end position="44"/>
    </location>
</feature>
<sequence length="174" mass="19745">MNENIFYFFYNLAHQNIFFDGLIVFFAFYFPYIVVVLAGIFLLAHHEVFKAKKPFQFFLQKKNEILKAFFSGGSAWILARVFKFLFSLSRPAEAISSVEPLIIKTDHAFPSGHATFFMALAVSIFFFHRKAGYIFIFFALTIGVARIAAGVHFPVDILGGFVLGAVVAYFIKNV</sequence>
<dbReference type="SMART" id="SM00014">
    <property type="entry name" value="acidPPc"/>
    <property type="match status" value="1"/>
</dbReference>
<dbReference type="AlphaFoldDB" id="A0A1F6W8A3"/>
<accession>A0A1F6W8A3</accession>
<feature type="transmembrane region" description="Helical" evidence="1">
    <location>
        <begin position="132"/>
        <end position="149"/>
    </location>
</feature>
<evidence type="ECO:0000313" key="4">
    <source>
        <dbReference type="Proteomes" id="UP000177777"/>
    </source>
</evidence>
<evidence type="ECO:0000259" key="2">
    <source>
        <dbReference type="SMART" id="SM00014"/>
    </source>
</evidence>
<keyword evidence="1" id="KW-0472">Membrane</keyword>
<evidence type="ECO:0000313" key="3">
    <source>
        <dbReference type="EMBL" id="OGI78131.1"/>
    </source>
</evidence>
<dbReference type="Proteomes" id="UP000177777">
    <property type="component" value="Unassembled WGS sequence"/>
</dbReference>
<feature type="domain" description="Phosphatidic acid phosphatase type 2/haloperoxidase" evidence="2">
    <location>
        <begin position="64"/>
        <end position="172"/>
    </location>
</feature>
<comment type="caution">
    <text evidence="3">The sequence shown here is derived from an EMBL/GenBank/DDBJ whole genome shotgun (WGS) entry which is preliminary data.</text>
</comment>
<dbReference type="EMBL" id="MFUE01000001">
    <property type="protein sequence ID" value="OGI78131.1"/>
    <property type="molecule type" value="Genomic_DNA"/>
</dbReference>
<dbReference type="SUPFAM" id="SSF48317">
    <property type="entry name" value="Acid phosphatase/Vanadium-dependent haloperoxidase"/>
    <property type="match status" value="1"/>
</dbReference>
<evidence type="ECO:0000256" key="1">
    <source>
        <dbReference type="SAM" id="Phobius"/>
    </source>
</evidence>
<dbReference type="Gene3D" id="1.20.144.10">
    <property type="entry name" value="Phosphatidic acid phosphatase type 2/haloperoxidase"/>
    <property type="match status" value="1"/>
</dbReference>
<reference evidence="3 4" key="1">
    <citation type="journal article" date="2016" name="Nat. Commun.">
        <title>Thousands of microbial genomes shed light on interconnected biogeochemical processes in an aquifer system.</title>
        <authorList>
            <person name="Anantharaman K."/>
            <person name="Brown C.T."/>
            <person name="Hug L.A."/>
            <person name="Sharon I."/>
            <person name="Castelle C.J."/>
            <person name="Probst A.J."/>
            <person name="Thomas B.C."/>
            <person name="Singh A."/>
            <person name="Wilkins M.J."/>
            <person name="Karaoz U."/>
            <person name="Brodie E.L."/>
            <person name="Williams K.H."/>
            <person name="Hubbard S.S."/>
            <person name="Banfield J.F."/>
        </authorList>
    </citation>
    <scope>NUCLEOTIDE SEQUENCE [LARGE SCALE GENOMIC DNA]</scope>
</reference>
<dbReference type="CDD" id="cd01610">
    <property type="entry name" value="PAP2_like"/>
    <property type="match status" value="1"/>
</dbReference>
<organism evidence="3 4">
    <name type="scientific">Candidatus Nomurabacteria bacterium RIFCSPHIGHO2_02_FULL_41_18</name>
    <dbReference type="NCBI Taxonomy" id="1801754"/>
    <lineage>
        <taxon>Bacteria</taxon>
        <taxon>Candidatus Nomuraibacteriota</taxon>
    </lineage>
</organism>
<proteinExistence type="predicted"/>
<dbReference type="PANTHER" id="PTHR14969">
    <property type="entry name" value="SPHINGOSINE-1-PHOSPHATE PHOSPHOHYDROLASE"/>
    <property type="match status" value="1"/>
</dbReference>
<protein>
    <recommendedName>
        <fullName evidence="2">Phosphatidic acid phosphatase type 2/haloperoxidase domain-containing protein</fullName>
    </recommendedName>
</protein>
<dbReference type="STRING" id="1801754.A3D42_02865"/>